<protein>
    <submittedName>
        <fullName evidence="2">Uncharacterized protein</fullName>
    </submittedName>
</protein>
<name>A0A375J9J1_9BURK</name>
<dbReference type="EMBL" id="OVTA01000047">
    <property type="protein sequence ID" value="SPS01855.1"/>
    <property type="molecule type" value="Genomic_DNA"/>
</dbReference>
<accession>A0A375J9J1</accession>
<sequence length="22" mass="2404">MGPMQKILETVDKDIEAPVMGT</sequence>
<gene>
    <name evidence="2" type="ORF">CBM2634_B60271</name>
</gene>
<feature type="region of interest" description="Disordered" evidence="1">
    <location>
        <begin position="1"/>
        <end position="22"/>
    </location>
</feature>
<evidence type="ECO:0000313" key="3">
    <source>
        <dbReference type="Proteomes" id="UP000256805"/>
    </source>
</evidence>
<dbReference type="Proteomes" id="UP000256805">
    <property type="component" value="Unassembled WGS sequence"/>
</dbReference>
<reference evidence="2 3" key="1">
    <citation type="submission" date="2018-01" db="EMBL/GenBank/DDBJ databases">
        <authorList>
            <person name="Gaut B.S."/>
            <person name="Morton B.R."/>
            <person name="Clegg M.T."/>
            <person name="Duvall M.R."/>
        </authorList>
    </citation>
    <scope>NUCLEOTIDE SEQUENCE [LARGE SCALE GENOMIC DNA]</scope>
    <source>
        <strain evidence="2">Cupriavidus taiwanensis cmp 52</strain>
    </source>
</reference>
<dbReference type="AlphaFoldDB" id="A0A375J9J1"/>
<proteinExistence type="predicted"/>
<organism evidence="2 3">
    <name type="scientific">Cupriavidus taiwanensis</name>
    <dbReference type="NCBI Taxonomy" id="164546"/>
    <lineage>
        <taxon>Bacteria</taxon>
        <taxon>Pseudomonadati</taxon>
        <taxon>Pseudomonadota</taxon>
        <taxon>Betaproteobacteria</taxon>
        <taxon>Burkholderiales</taxon>
        <taxon>Burkholderiaceae</taxon>
        <taxon>Cupriavidus</taxon>
    </lineage>
</organism>
<evidence type="ECO:0000313" key="2">
    <source>
        <dbReference type="EMBL" id="SPS01855.1"/>
    </source>
</evidence>
<evidence type="ECO:0000256" key="1">
    <source>
        <dbReference type="SAM" id="MobiDB-lite"/>
    </source>
</evidence>